<dbReference type="SMART" id="SM00331">
    <property type="entry name" value="PP2C_SIG"/>
    <property type="match status" value="1"/>
</dbReference>
<evidence type="ECO:0000256" key="5">
    <source>
        <dbReference type="ARBA" id="ARBA00022682"/>
    </source>
</evidence>
<comment type="cofactor">
    <cofactor evidence="1">
        <name>Mn(2+)</name>
        <dbReference type="ChEBI" id="CHEBI:29035"/>
    </cofactor>
</comment>
<evidence type="ECO:0000313" key="17">
    <source>
        <dbReference type="Proteomes" id="UP001163823"/>
    </source>
</evidence>
<evidence type="ECO:0000256" key="11">
    <source>
        <dbReference type="ARBA" id="ARBA00047761"/>
    </source>
</evidence>
<keyword evidence="7 13" id="KW-0378">Hydrolase</keyword>
<dbReference type="PANTHER" id="PTHR47992">
    <property type="entry name" value="PROTEIN PHOSPHATASE"/>
    <property type="match status" value="1"/>
</dbReference>
<dbReference type="Pfam" id="PF00481">
    <property type="entry name" value="PP2C"/>
    <property type="match status" value="1"/>
</dbReference>
<evidence type="ECO:0000256" key="2">
    <source>
        <dbReference type="ARBA" id="ARBA00001946"/>
    </source>
</evidence>
<protein>
    <recommendedName>
        <fullName evidence="4">protein-serine/threonine phosphatase</fullName>
        <ecNumber evidence="4">3.1.3.16</ecNumber>
    </recommendedName>
</protein>
<organism evidence="16 17">
    <name type="scientific">Quillaja saponaria</name>
    <name type="common">Soap bark tree</name>
    <dbReference type="NCBI Taxonomy" id="32244"/>
    <lineage>
        <taxon>Eukaryota</taxon>
        <taxon>Viridiplantae</taxon>
        <taxon>Streptophyta</taxon>
        <taxon>Embryophyta</taxon>
        <taxon>Tracheophyta</taxon>
        <taxon>Spermatophyta</taxon>
        <taxon>Magnoliopsida</taxon>
        <taxon>eudicotyledons</taxon>
        <taxon>Gunneridae</taxon>
        <taxon>Pentapetalae</taxon>
        <taxon>rosids</taxon>
        <taxon>fabids</taxon>
        <taxon>Fabales</taxon>
        <taxon>Quillajaceae</taxon>
        <taxon>Quillaja</taxon>
    </lineage>
</organism>
<keyword evidence="6" id="KW-0479">Metal-binding</keyword>
<evidence type="ECO:0000256" key="4">
    <source>
        <dbReference type="ARBA" id="ARBA00013081"/>
    </source>
</evidence>
<evidence type="ECO:0000256" key="7">
    <source>
        <dbReference type="ARBA" id="ARBA00022801"/>
    </source>
</evidence>
<dbReference type="AlphaFoldDB" id="A0AAD7VKX6"/>
<comment type="catalytic activity">
    <reaction evidence="12">
        <text>O-phospho-L-threonyl-[protein] + H2O = L-threonyl-[protein] + phosphate</text>
        <dbReference type="Rhea" id="RHEA:47004"/>
        <dbReference type="Rhea" id="RHEA-COMP:11060"/>
        <dbReference type="Rhea" id="RHEA-COMP:11605"/>
        <dbReference type="ChEBI" id="CHEBI:15377"/>
        <dbReference type="ChEBI" id="CHEBI:30013"/>
        <dbReference type="ChEBI" id="CHEBI:43474"/>
        <dbReference type="ChEBI" id="CHEBI:61977"/>
        <dbReference type="EC" id="3.1.3.16"/>
    </reaction>
</comment>
<evidence type="ECO:0000256" key="14">
    <source>
        <dbReference type="SAM" id="MobiDB-lite"/>
    </source>
</evidence>
<evidence type="ECO:0000256" key="12">
    <source>
        <dbReference type="ARBA" id="ARBA00048336"/>
    </source>
</evidence>
<evidence type="ECO:0000259" key="15">
    <source>
        <dbReference type="PROSITE" id="PS51746"/>
    </source>
</evidence>
<evidence type="ECO:0000256" key="13">
    <source>
        <dbReference type="RuleBase" id="RU003465"/>
    </source>
</evidence>
<evidence type="ECO:0000313" key="16">
    <source>
        <dbReference type="EMBL" id="KAJ7979299.1"/>
    </source>
</evidence>
<dbReference type="GO" id="GO:0046872">
    <property type="term" value="F:metal ion binding"/>
    <property type="evidence" value="ECO:0007669"/>
    <property type="project" value="UniProtKB-KW"/>
</dbReference>
<gene>
    <name evidence="16" type="ORF">O6P43_002714</name>
</gene>
<dbReference type="KEGG" id="qsa:O6P43_002714"/>
<keyword evidence="9 13" id="KW-0904">Protein phosphatase</keyword>
<dbReference type="SMART" id="SM00332">
    <property type="entry name" value="PP2Cc"/>
    <property type="match status" value="1"/>
</dbReference>
<proteinExistence type="inferred from homology"/>
<keyword evidence="10" id="KW-0464">Manganese</keyword>
<reference evidence="16" key="1">
    <citation type="journal article" date="2023" name="Science">
        <title>Elucidation of the pathway for biosynthesis of saponin adjuvants from the soapbark tree.</title>
        <authorList>
            <person name="Reed J."/>
            <person name="Orme A."/>
            <person name="El-Demerdash A."/>
            <person name="Owen C."/>
            <person name="Martin L.B.B."/>
            <person name="Misra R.C."/>
            <person name="Kikuchi S."/>
            <person name="Rejzek M."/>
            <person name="Martin A.C."/>
            <person name="Harkess A."/>
            <person name="Leebens-Mack J."/>
            <person name="Louveau T."/>
            <person name="Stephenson M.J."/>
            <person name="Osbourn A."/>
        </authorList>
    </citation>
    <scope>NUCLEOTIDE SEQUENCE</scope>
    <source>
        <strain evidence="16">S10</strain>
    </source>
</reference>
<keyword evidence="5" id="KW-0938">Abscisic acid signaling pathway</keyword>
<dbReference type="SUPFAM" id="SSF81606">
    <property type="entry name" value="PP2C-like"/>
    <property type="match status" value="1"/>
</dbReference>
<evidence type="ECO:0000256" key="1">
    <source>
        <dbReference type="ARBA" id="ARBA00001936"/>
    </source>
</evidence>
<evidence type="ECO:0000256" key="9">
    <source>
        <dbReference type="ARBA" id="ARBA00022912"/>
    </source>
</evidence>
<comment type="caution">
    <text evidence="16">The sequence shown here is derived from an EMBL/GenBank/DDBJ whole genome shotgun (WGS) entry which is preliminary data.</text>
</comment>
<name>A0AAD7VKX6_QUISA</name>
<dbReference type="GO" id="GO:0004722">
    <property type="term" value="F:protein serine/threonine phosphatase activity"/>
    <property type="evidence" value="ECO:0007669"/>
    <property type="project" value="UniProtKB-EC"/>
</dbReference>
<dbReference type="InterPro" id="IPR015655">
    <property type="entry name" value="PP2C"/>
</dbReference>
<feature type="region of interest" description="Disordered" evidence="14">
    <location>
        <begin position="171"/>
        <end position="193"/>
    </location>
</feature>
<sequence length="543" mass="58844">MEEITSAAAVPLTVGNLICKDSAVTTQMGKDGLKIRANKAALVSTNPARSQCEIFVSGEEKNRGGTETVSEMIAAHEADRFLIENNDQASKEDELVLAGHLHVVDSLCTPIAASDTSCLCGGRTLTGESKFSEICSSNKVEVEENVVCNNHMSEPHKQLGAVQNMIAVTNDHKSEDGSDSDGSEPKSSATVLEKAEEEITCRTSCEGVLELDGAPLWGFTSICGKRPEMEDAVAVVPQLFQVPSTMLIDDHVCNQTNLNSKQSAAHFFGVYDGHGGCEVANYCRKRLHSALIEEIETATTTLSEGSCRDSWEEKWIKAFSNCFQKVDAEIGDVDKCNNGTNVDALESTTDPVAPHTVGSTAVVAILTATHIMVANCGDSRAVLCRGKVAVPLSEDHKPNREDEFARIEAAGGKVIQWHGFRVLGVLAMSRSIGDRYLKPWIIPDPEVKFLHREESDECLVIATDGLWDVMTNEEACAFARNGLLLWHKRYGHTLSTERGEGLDPAAQAAAEYLSRLALNKGSKDNISVVVVDLKAHRNFITEP</sequence>
<dbReference type="CDD" id="cd00143">
    <property type="entry name" value="PP2Cc"/>
    <property type="match status" value="1"/>
</dbReference>
<dbReference type="EMBL" id="JARAOO010000002">
    <property type="protein sequence ID" value="KAJ7979299.1"/>
    <property type="molecule type" value="Genomic_DNA"/>
</dbReference>
<dbReference type="GO" id="GO:0009738">
    <property type="term" value="P:abscisic acid-activated signaling pathway"/>
    <property type="evidence" value="ECO:0007669"/>
    <property type="project" value="UniProtKB-KW"/>
</dbReference>
<evidence type="ECO:0000256" key="8">
    <source>
        <dbReference type="ARBA" id="ARBA00022842"/>
    </source>
</evidence>
<keyword evidence="8" id="KW-0460">Magnesium</keyword>
<evidence type="ECO:0000256" key="6">
    <source>
        <dbReference type="ARBA" id="ARBA00022723"/>
    </source>
</evidence>
<evidence type="ECO:0000256" key="10">
    <source>
        <dbReference type="ARBA" id="ARBA00023211"/>
    </source>
</evidence>
<dbReference type="InterPro" id="IPR000222">
    <property type="entry name" value="PP2C_BS"/>
</dbReference>
<dbReference type="FunFam" id="3.60.40.10:FF:000025">
    <property type="entry name" value="Protein phosphatase 2C 16"/>
    <property type="match status" value="1"/>
</dbReference>
<comment type="catalytic activity">
    <reaction evidence="11">
        <text>O-phospho-L-seryl-[protein] + H2O = L-seryl-[protein] + phosphate</text>
        <dbReference type="Rhea" id="RHEA:20629"/>
        <dbReference type="Rhea" id="RHEA-COMP:9863"/>
        <dbReference type="Rhea" id="RHEA-COMP:11604"/>
        <dbReference type="ChEBI" id="CHEBI:15377"/>
        <dbReference type="ChEBI" id="CHEBI:29999"/>
        <dbReference type="ChEBI" id="CHEBI:43474"/>
        <dbReference type="ChEBI" id="CHEBI:83421"/>
        <dbReference type="EC" id="3.1.3.16"/>
    </reaction>
</comment>
<dbReference type="Proteomes" id="UP001163823">
    <property type="component" value="Chromosome 2"/>
</dbReference>
<dbReference type="EC" id="3.1.3.16" evidence="4"/>
<accession>A0AAD7VKX6</accession>
<keyword evidence="17" id="KW-1185">Reference proteome</keyword>
<dbReference type="PROSITE" id="PS51746">
    <property type="entry name" value="PPM_2"/>
    <property type="match status" value="1"/>
</dbReference>
<dbReference type="InterPro" id="IPR036457">
    <property type="entry name" value="PPM-type-like_dom_sf"/>
</dbReference>
<dbReference type="Gene3D" id="3.60.40.10">
    <property type="entry name" value="PPM-type phosphatase domain"/>
    <property type="match status" value="1"/>
</dbReference>
<comment type="cofactor">
    <cofactor evidence="2">
        <name>Mg(2+)</name>
        <dbReference type="ChEBI" id="CHEBI:18420"/>
    </cofactor>
</comment>
<evidence type="ECO:0000256" key="3">
    <source>
        <dbReference type="ARBA" id="ARBA00006702"/>
    </source>
</evidence>
<feature type="domain" description="PPM-type phosphatase" evidence="15">
    <location>
        <begin position="216"/>
        <end position="533"/>
    </location>
</feature>
<comment type="similarity">
    <text evidence="3 13">Belongs to the PP2C family.</text>
</comment>
<dbReference type="InterPro" id="IPR001932">
    <property type="entry name" value="PPM-type_phosphatase-like_dom"/>
</dbReference>
<dbReference type="PROSITE" id="PS01032">
    <property type="entry name" value="PPM_1"/>
    <property type="match status" value="1"/>
</dbReference>